<dbReference type="CDD" id="cd06257">
    <property type="entry name" value="DnaJ"/>
    <property type="match status" value="1"/>
</dbReference>
<organism evidence="4">
    <name type="scientific">Aureococcus anophagefferens</name>
    <name type="common">Harmful bloom alga</name>
    <dbReference type="NCBI Taxonomy" id="44056"/>
    <lineage>
        <taxon>Eukaryota</taxon>
        <taxon>Sar</taxon>
        <taxon>Stramenopiles</taxon>
        <taxon>Ochrophyta</taxon>
        <taxon>Pelagophyceae</taxon>
        <taxon>Pelagomonadales</taxon>
        <taxon>Pelagomonadaceae</taxon>
        <taxon>Aureococcus</taxon>
    </lineage>
</organism>
<dbReference type="InterPro" id="IPR001623">
    <property type="entry name" value="DnaJ_domain"/>
</dbReference>
<evidence type="ECO:0000256" key="1">
    <source>
        <dbReference type="SAM" id="MobiDB-lite"/>
    </source>
</evidence>
<dbReference type="PRINTS" id="PR00625">
    <property type="entry name" value="JDOMAIN"/>
</dbReference>
<protein>
    <recommendedName>
        <fullName evidence="2">J domain-containing protein</fullName>
    </recommendedName>
</protein>
<dbReference type="GO" id="GO:0030544">
    <property type="term" value="F:Hsp70 protein binding"/>
    <property type="evidence" value="ECO:0007669"/>
    <property type="project" value="TreeGrafter"/>
</dbReference>
<dbReference type="InterPro" id="IPR036869">
    <property type="entry name" value="J_dom_sf"/>
</dbReference>
<dbReference type="RefSeq" id="XP_009038603.1">
    <property type="nucleotide sequence ID" value="XM_009040355.1"/>
</dbReference>
<gene>
    <name evidence="3" type="ORF">AURANDRAFT_17118</name>
</gene>
<dbReference type="EMBL" id="GL833133">
    <property type="protein sequence ID" value="EGB06858.1"/>
    <property type="molecule type" value="Genomic_DNA"/>
</dbReference>
<feature type="non-terminal residue" evidence="3">
    <location>
        <position position="100"/>
    </location>
</feature>
<feature type="domain" description="J" evidence="2">
    <location>
        <begin position="1"/>
        <end position="65"/>
    </location>
</feature>
<proteinExistence type="predicted"/>
<feature type="region of interest" description="Disordered" evidence="1">
    <location>
        <begin position="58"/>
        <end position="88"/>
    </location>
</feature>
<keyword evidence="4" id="KW-1185">Reference proteome</keyword>
<dbReference type="SMART" id="SM00271">
    <property type="entry name" value="DnaJ"/>
    <property type="match status" value="1"/>
</dbReference>
<dbReference type="GeneID" id="20218783"/>
<dbReference type="AlphaFoldDB" id="F0YDV2"/>
<dbReference type="SUPFAM" id="SSF46565">
    <property type="entry name" value="Chaperone J-domain"/>
    <property type="match status" value="1"/>
</dbReference>
<sequence>DLYGILDVDKRCDGAAIKKSYRKLALRLHPDKNSQPGAADAFKRVSAAFATLSDPRARRHHDYFGGGGTEESSGSSSAPSGGPGAFGDVDAEELFRAFFG</sequence>
<dbReference type="InterPro" id="IPR051100">
    <property type="entry name" value="DnaJ_subfamily_B/C"/>
</dbReference>
<dbReference type="KEGG" id="aaf:AURANDRAFT_17118"/>
<dbReference type="OrthoDB" id="10250354at2759"/>
<feature type="non-terminal residue" evidence="3">
    <location>
        <position position="1"/>
    </location>
</feature>
<evidence type="ECO:0000313" key="4">
    <source>
        <dbReference type="Proteomes" id="UP000002729"/>
    </source>
</evidence>
<dbReference type="Pfam" id="PF00226">
    <property type="entry name" value="DnaJ"/>
    <property type="match status" value="1"/>
</dbReference>
<dbReference type="Proteomes" id="UP000002729">
    <property type="component" value="Unassembled WGS sequence"/>
</dbReference>
<name>F0YDV2_AURAN</name>
<dbReference type="PANTHER" id="PTHR43908:SF3">
    <property type="entry name" value="AT29763P-RELATED"/>
    <property type="match status" value="1"/>
</dbReference>
<dbReference type="GO" id="GO:0071218">
    <property type="term" value="P:cellular response to misfolded protein"/>
    <property type="evidence" value="ECO:0007669"/>
    <property type="project" value="TreeGrafter"/>
</dbReference>
<dbReference type="InParanoid" id="F0YDV2"/>
<dbReference type="GO" id="GO:0005789">
    <property type="term" value="C:endoplasmic reticulum membrane"/>
    <property type="evidence" value="ECO:0007669"/>
    <property type="project" value="TreeGrafter"/>
</dbReference>
<dbReference type="eggNOG" id="KOG0714">
    <property type="taxonomic scope" value="Eukaryota"/>
</dbReference>
<accession>F0YDV2</accession>
<evidence type="ECO:0000313" key="3">
    <source>
        <dbReference type="EMBL" id="EGB06858.1"/>
    </source>
</evidence>
<feature type="compositionally biased region" description="Low complexity" evidence="1">
    <location>
        <begin position="70"/>
        <end position="80"/>
    </location>
</feature>
<evidence type="ECO:0000259" key="2">
    <source>
        <dbReference type="PROSITE" id="PS50076"/>
    </source>
</evidence>
<dbReference type="Gene3D" id="1.10.287.110">
    <property type="entry name" value="DnaJ domain"/>
    <property type="match status" value="1"/>
</dbReference>
<dbReference type="PROSITE" id="PS50076">
    <property type="entry name" value="DNAJ_2"/>
    <property type="match status" value="1"/>
</dbReference>
<dbReference type="PANTHER" id="PTHR43908">
    <property type="entry name" value="AT29763P-RELATED"/>
    <property type="match status" value="1"/>
</dbReference>
<reference evidence="3 4" key="1">
    <citation type="journal article" date="2011" name="Proc. Natl. Acad. Sci. U.S.A.">
        <title>Niche of harmful alga Aureococcus anophagefferens revealed through ecogenomics.</title>
        <authorList>
            <person name="Gobler C.J."/>
            <person name="Berry D.L."/>
            <person name="Dyhrman S.T."/>
            <person name="Wilhelm S.W."/>
            <person name="Salamov A."/>
            <person name="Lobanov A.V."/>
            <person name="Zhang Y."/>
            <person name="Collier J.L."/>
            <person name="Wurch L.L."/>
            <person name="Kustka A.B."/>
            <person name="Dill B.D."/>
            <person name="Shah M."/>
            <person name="VerBerkmoes N.C."/>
            <person name="Kuo A."/>
            <person name="Terry A."/>
            <person name="Pangilinan J."/>
            <person name="Lindquist E.A."/>
            <person name="Lucas S."/>
            <person name="Paulsen I.T."/>
            <person name="Hattenrath-Lehmann T.K."/>
            <person name="Talmage S.C."/>
            <person name="Walker E.A."/>
            <person name="Koch F."/>
            <person name="Burson A.M."/>
            <person name="Marcoval M.A."/>
            <person name="Tang Y.Z."/>
            <person name="Lecleir G.R."/>
            <person name="Coyne K.J."/>
            <person name="Berg G.M."/>
            <person name="Bertrand E.M."/>
            <person name="Saito M.A."/>
            <person name="Gladyshev V.N."/>
            <person name="Grigoriev I.V."/>
        </authorList>
    </citation>
    <scope>NUCLEOTIDE SEQUENCE [LARGE SCALE GENOMIC DNA]</scope>
    <source>
        <strain evidence="4">CCMP 1984</strain>
    </source>
</reference>